<dbReference type="SUPFAM" id="SSF54862">
    <property type="entry name" value="4Fe-4S ferredoxins"/>
    <property type="match status" value="1"/>
</dbReference>
<feature type="region of interest" description="Disordered" evidence="8">
    <location>
        <begin position="564"/>
        <end position="585"/>
    </location>
</feature>
<feature type="region of interest" description="Disordered" evidence="8">
    <location>
        <begin position="600"/>
        <end position="633"/>
    </location>
</feature>
<dbReference type="NCBIfam" id="NF004538">
    <property type="entry name" value="PRK05888.1-4"/>
    <property type="match status" value="1"/>
</dbReference>
<evidence type="ECO:0000256" key="1">
    <source>
        <dbReference type="ARBA" id="ARBA00001966"/>
    </source>
</evidence>
<keyword evidence="11" id="KW-1185">Reference proteome</keyword>
<evidence type="ECO:0000259" key="9">
    <source>
        <dbReference type="PROSITE" id="PS51379"/>
    </source>
</evidence>
<evidence type="ECO:0000313" key="11">
    <source>
        <dbReference type="Proteomes" id="UP001286456"/>
    </source>
</evidence>
<dbReference type="NCBIfam" id="NF004539">
    <property type="entry name" value="PRK05888.1-5"/>
    <property type="match status" value="1"/>
</dbReference>
<dbReference type="Pfam" id="PF12838">
    <property type="entry name" value="Fer4_7"/>
    <property type="match status" value="1"/>
</dbReference>
<evidence type="ECO:0000256" key="3">
    <source>
        <dbReference type="ARBA" id="ARBA00022485"/>
    </source>
</evidence>
<feature type="compositionally biased region" description="Polar residues" evidence="8">
    <location>
        <begin position="234"/>
        <end position="260"/>
    </location>
</feature>
<dbReference type="GO" id="GO:0046872">
    <property type="term" value="F:metal ion binding"/>
    <property type="evidence" value="ECO:0007669"/>
    <property type="project" value="UniProtKB-KW"/>
</dbReference>
<feature type="compositionally biased region" description="Polar residues" evidence="8">
    <location>
        <begin position="122"/>
        <end position="138"/>
    </location>
</feature>
<sequence length="909" mass="99289">MATTTPVVEARSLSDINALAANPPQYPHHPEPKESLTLYISRVPGTRDVILSTFKPQKKNVTAEDVANSLYYVHLDLPTDEQIAPPRRPEDAASPRASGESARSAIPRKPLPASARVPKLGNSASDSSTLSVTTTAPTPNVAKTEPTVPENAPPAAIATASAPPAESSPDGYQPNPMFRGRRPGTPSESLEPAPRSPSGNFARKPLGPRPQSTLITPDNVLAPAQGVPGRGHQRATSLVSEPTQFTSPTSPSQLVRTQSPVKRGRRASFASFSLTLIRRDPTFGNQWNIGKVSSFHTNIPTPDKADPNLNPHDMGVAPRAHKIDIHLETSGYAKYRNMPSRANVEAYRPISPRSQARGLASVLNTDNTSSAAKLSKHNVIEEGFSRQVLMAYTKSWKSNIKDAFHRRERPRSQDGEGDLTHHDLVPPRPLHNRHGSSSSIGSIDSAVWAEASERKAQDTHGADGYQGADSSPLITQPGPGLKPKGYMFLSPWDGQCEFRTSTNGRSLKCRHILDPKTAKFDPVVLAQNIRSARGETKTGRSRADSLSSALVGAKPVSELRFNLPSGEVLRSEPKDHKDGGRWDHHHLQGHFNKLLNLENRSSDDDEEDEEDGPMDLSLGKEKAGGGNRGKRAKLAPANKTLLRLPEPDIIVDSDIDTETPKHLNPPPPSRTMLPTTATASSASMAARQFALASSASLRRPVSASATAATSQAIVAQWRRSYATPHGPPPKGFRLPAPKKWDEELKSGEATFDKLGKYFLLAEMARGMYLLLEQFFRAPYTIYYPFEKGPISPRFRGEHALRRYPSGEERCIACKLCEAICPAQAITIEAEERADGSRRTTKYDIDMTKCIYCGFCQESCPVDAIVESPNAEYATETREELLYNKEKLLSNGDKWEPELAAAIRADAPYR</sequence>
<dbReference type="InterPro" id="IPR017896">
    <property type="entry name" value="4Fe4S_Fe-S-bd"/>
</dbReference>
<dbReference type="PANTHER" id="PTHR10849">
    <property type="entry name" value="NADH DEHYDROGENASE UBIQUINONE IRON-SULFUR PROTEIN 8, MITOCHONDRIAL"/>
    <property type="match status" value="1"/>
</dbReference>
<feature type="region of interest" description="Disordered" evidence="8">
    <location>
        <begin position="81"/>
        <end position="262"/>
    </location>
</feature>
<comment type="caution">
    <text evidence="10">The sequence shown here is derived from an EMBL/GenBank/DDBJ whole genome shotgun (WGS) entry which is preliminary data.</text>
</comment>
<dbReference type="GO" id="GO:0016020">
    <property type="term" value="C:membrane"/>
    <property type="evidence" value="ECO:0007669"/>
    <property type="project" value="InterPro"/>
</dbReference>
<dbReference type="GO" id="GO:0005739">
    <property type="term" value="C:mitochondrion"/>
    <property type="evidence" value="ECO:0007669"/>
    <property type="project" value="UniProtKB-ARBA"/>
</dbReference>
<keyword evidence="4" id="KW-0479">Metal-binding</keyword>
<gene>
    <name evidence="10" type="ORF">B0T19DRAFT_445301</name>
</gene>
<feature type="compositionally biased region" description="Basic and acidic residues" evidence="8">
    <location>
        <begin position="451"/>
        <end position="461"/>
    </location>
</feature>
<dbReference type="HAMAP" id="MF_01351">
    <property type="entry name" value="NDH1_NuoI"/>
    <property type="match status" value="1"/>
</dbReference>
<dbReference type="GO" id="GO:0003954">
    <property type="term" value="F:NADH dehydrogenase activity"/>
    <property type="evidence" value="ECO:0007669"/>
    <property type="project" value="TreeGrafter"/>
</dbReference>
<dbReference type="Proteomes" id="UP001286456">
    <property type="component" value="Unassembled WGS sequence"/>
</dbReference>
<proteinExistence type="inferred from homology"/>
<feature type="compositionally biased region" description="Acidic residues" evidence="8">
    <location>
        <begin position="603"/>
        <end position="613"/>
    </location>
</feature>
<evidence type="ECO:0000256" key="4">
    <source>
        <dbReference type="ARBA" id="ARBA00022723"/>
    </source>
</evidence>
<dbReference type="NCBIfam" id="TIGR01971">
    <property type="entry name" value="NuoI"/>
    <property type="match status" value="1"/>
</dbReference>
<dbReference type="InterPro" id="IPR017900">
    <property type="entry name" value="4Fe4S_Fe_S_CS"/>
</dbReference>
<dbReference type="InterPro" id="IPR010226">
    <property type="entry name" value="NADH_quinone_OxRdtase_chainI"/>
</dbReference>
<feature type="domain" description="4Fe-4S ferredoxin-type" evidence="9">
    <location>
        <begin position="840"/>
        <end position="869"/>
    </location>
</feature>
<dbReference type="GO" id="GO:0032981">
    <property type="term" value="P:mitochondrial respiratory chain complex I assembly"/>
    <property type="evidence" value="ECO:0007669"/>
    <property type="project" value="TreeGrafter"/>
</dbReference>
<dbReference type="PROSITE" id="PS51379">
    <property type="entry name" value="4FE4S_FER_2"/>
    <property type="match status" value="2"/>
</dbReference>
<dbReference type="Gene3D" id="3.30.70.3270">
    <property type="match status" value="1"/>
</dbReference>
<dbReference type="FunFam" id="3.30.70.3270:FF:000001">
    <property type="entry name" value="NADH-quinone oxidoreductase subunit I 1"/>
    <property type="match status" value="1"/>
</dbReference>
<protein>
    <submittedName>
        <fullName evidence="10">Oxidoreductase-like protein</fullName>
    </submittedName>
</protein>
<comment type="similarity">
    <text evidence="2">Belongs to the complex I 23 kDa subunit family.</text>
</comment>
<accession>A0AAE0M592</accession>
<dbReference type="GO" id="GO:0051539">
    <property type="term" value="F:4 iron, 4 sulfur cluster binding"/>
    <property type="evidence" value="ECO:0007669"/>
    <property type="project" value="UniProtKB-KW"/>
</dbReference>
<keyword evidence="6" id="KW-0408">Iron</keyword>
<feature type="domain" description="4Fe-4S ferredoxin-type" evidence="9">
    <location>
        <begin position="801"/>
        <end position="830"/>
    </location>
</feature>
<dbReference type="AlphaFoldDB" id="A0AAE0M592"/>
<keyword evidence="5" id="KW-1278">Translocase</keyword>
<dbReference type="PROSITE" id="PS00198">
    <property type="entry name" value="4FE4S_FER_1"/>
    <property type="match status" value="1"/>
</dbReference>
<reference evidence="10" key="1">
    <citation type="journal article" date="2023" name="Mol. Phylogenet. Evol.">
        <title>Genome-scale phylogeny and comparative genomics of the fungal order Sordariales.</title>
        <authorList>
            <person name="Hensen N."/>
            <person name="Bonometti L."/>
            <person name="Westerberg I."/>
            <person name="Brannstrom I.O."/>
            <person name="Guillou S."/>
            <person name="Cros-Aarteil S."/>
            <person name="Calhoun S."/>
            <person name="Haridas S."/>
            <person name="Kuo A."/>
            <person name="Mondo S."/>
            <person name="Pangilinan J."/>
            <person name="Riley R."/>
            <person name="LaButti K."/>
            <person name="Andreopoulos B."/>
            <person name="Lipzen A."/>
            <person name="Chen C."/>
            <person name="Yan M."/>
            <person name="Daum C."/>
            <person name="Ng V."/>
            <person name="Clum A."/>
            <person name="Steindorff A."/>
            <person name="Ohm R.A."/>
            <person name="Martin F."/>
            <person name="Silar P."/>
            <person name="Natvig D.O."/>
            <person name="Lalanne C."/>
            <person name="Gautier V."/>
            <person name="Ament-Velasquez S.L."/>
            <person name="Kruys A."/>
            <person name="Hutchinson M.I."/>
            <person name="Powell A.J."/>
            <person name="Barry K."/>
            <person name="Miller A.N."/>
            <person name="Grigoriev I.V."/>
            <person name="Debuchy R."/>
            <person name="Gladieux P."/>
            <person name="Hiltunen Thoren M."/>
            <person name="Johannesson H."/>
        </authorList>
    </citation>
    <scope>NUCLEOTIDE SEQUENCE</scope>
    <source>
        <strain evidence="10">SMH4131-1</strain>
    </source>
</reference>
<dbReference type="EMBL" id="JAUEPO010000006">
    <property type="protein sequence ID" value="KAK3319490.1"/>
    <property type="molecule type" value="Genomic_DNA"/>
</dbReference>
<feature type="region of interest" description="Disordered" evidence="8">
    <location>
        <begin position="403"/>
        <end position="480"/>
    </location>
</feature>
<feature type="compositionally biased region" description="Basic and acidic residues" evidence="8">
    <location>
        <begin position="403"/>
        <end position="425"/>
    </location>
</feature>
<name>A0AAE0M592_9PEZI</name>
<evidence type="ECO:0000256" key="8">
    <source>
        <dbReference type="SAM" id="MobiDB-lite"/>
    </source>
</evidence>
<comment type="cofactor">
    <cofactor evidence="1">
        <name>[4Fe-4S] cluster</name>
        <dbReference type="ChEBI" id="CHEBI:49883"/>
    </cofactor>
</comment>
<organism evidence="10 11">
    <name type="scientific">Cercophora scortea</name>
    <dbReference type="NCBI Taxonomy" id="314031"/>
    <lineage>
        <taxon>Eukaryota</taxon>
        <taxon>Fungi</taxon>
        <taxon>Dikarya</taxon>
        <taxon>Ascomycota</taxon>
        <taxon>Pezizomycotina</taxon>
        <taxon>Sordariomycetes</taxon>
        <taxon>Sordariomycetidae</taxon>
        <taxon>Sordariales</taxon>
        <taxon>Lasiosphaeriaceae</taxon>
        <taxon>Cercophora</taxon>
    </lineage>
</organism>
<evidence type="ECO:0000256" key="5">
    <source>
        <dbReference type="ARBA" id="ARBA00022967"/>
    </source>
</evidence>
<evidence type="ECO:0000256" key="7">
    <source>
        <dbReference type="ARBA" id="ARBA00023014"/>
    </source>
</evidence>
<feature type="compositionally biased region" description="Low complexity" evidence="8">
    <location>
        <begin position="435"/>
        <end position="445"/>
    </location>
</feature>
<keyword evidence="7" id="KW-0411">Iron-sulfur</keyword>
<dbReference type="PANTHER" id="PTHR10849:SF20">
    <property type="entry name" value="NADH DEHYDROGENASE [UBIQUINONE] IRON-SULFUR PROTEIN 8, MITOCHONDRIAL"/>
    <property type="match status" value="1"/>
</dbReference>
<evidence type="ECO:0000256" key="2">
    <source>
        <dbReference type="ARBA" id="ARBA00010277"/>
    </source>
</evidence>
<evidence type="ECO:0000256" key="6">
    <source>
        <dbReference type="ARBA" id="ARBA00023004"/>
    </source>
</evidence>
<keyword evidence="3" id="KW-0004">4Fe-4S</keyword>
<evidence type="ECO:0000313" key="10">
    <source>
        <dbReference type="EMBL" id="KAK3319490.1"/>
    </source>
</evidence>
<feature type="compositionally biased region" description="Low complexity" evidence="8">
    <location>
        <begin position="153"/>
        <end position="169"/>
    </location>
</feature>
<reference evidence="10" key="2">
    <citation type="submission" date="2023-06" db="EMBL/GenBank/DDBJ databases">
        <authorList>
            <consortium name="Lawrence Berkeley National Laboratory"/>
            <person name="Haridas S."/>
            <person name="Hensen N."/>
            <person name="Bonometti L."/>
            <person name="Westerberg I."/>
            <person name="Brannstrom I.O."/>
            <person name="Guillou S."/>
            <person name="Cros-Aarteil S."/>
            <person name="Calhoun S."/>
            <person name="Kuo A."/>
            <person name="Mondo S."/>
            <person name="Pangilinan J."/>
            <person name="Riley R."/>
            <person name="Labutti K."/>
            <person name="Andreopoulos B."/>
            <person name="Lipzen A."/>
            <person name="Chen C."/>
            <person name="Yanf M."/>
            <person name="Daum C."/>
            <person name="Ng V."/>
            <person name="Clum A."/>
            <person name="Steindorff A."/>
            <person name="Ohm R."/>
            <person name="Martin F."/>
            <person name="Silar P."/>
            <person name="Natvig D."/>
            <person name="Lalanne C."/>
            <person name="Gautier V."/>
            <person name="Ament-Velasquez S.L."/>
            <person name="Kruys A."/>
            <person name="Hutchinson M.I."/>
            <person name="Powell A.J."/>
            <person name="Barry K."/>
            <person name="Miller A.N."/>
            <person name="Grigoriev I.V."/>
            <person name="Debuchy R."/>
            <person name="Gladieux P."/>
            <person name="Thoren M.H."/>
            <person name="Johannesson H."/>
        </authorList>
    </citation>
    <scope>NUCLEOTIDE SEQUENCE</scope>
    <source>
        <strain evidence="10">SMH4131-1</strain>
    </source>
</reference>
<dbReference type="GO" id="GO:0006120">
    <property type="term" value="P:mitochondrial electron transport, NADH to ubiquinone"/>
    <property type="evidence" value="ECO:0007669"/>
    <property type="project" value="TreeGrafter"/>
</dbReference>
<feature type="compositionally biased region" description="Basic and acidic residues" evidence="8">
    <location>
        <begin position="569"/>
        <end position="585"/>
    </location>
</feature>